<name>A0A6F9DXF2_9ASCI</name>
<keyword evidence="2" id="KW-0963">Cytoplasm</keyword>
<sequence>MFGEELAPETPTVRYCCVSAIEHSHRNVITSLDWIPDHYELNRLGQAVENRMCEICQLMTCGTDGHVMIWDTRPPKATGREQPAPEVLGVSQAFKHLDLSWKPMIKLAMPKTDSSGDYSPIKFSMAERQGVRDHVPLPSGGKPEAGAGMAKIPSAKNQKPLDCISTRYFLGTEDGEVVCTDLKMEKDNETGKPNVPKPSWVVTPHDGPVCTLQRNPFFNDVILSVGGWTFGLWRDGVTNGAILQSACAAKLYTAGHWSTTRPAVFFLGTNDGNVEVWDLLDRTHEPLLVQNVTAAQVTQIVPWVVSKKQHLIAVSDNVGTLHILEIPWNLRHPSSSEKSGVQAYFDRETKRIEYFDRRATMRANQRTDDNKKAAAKPTDQNSDENLAEEHKAEYEAFLTLEKKLLQELGIVEEDKPEI</sequence>
<dbReference type="GO" id="GO:0036156">
    <property type="term" value="C:inner dynein arm"/>
    <property type="evidence" value="ECO:0007669"/>
    <property type="project" value="TreeGrafter"/>
</dbReference>
<dbReference type="SUPFAM" id="SSF50978">
    <property type="entry name" value="WD40 repeat-like"/>
    <property type="match status" value="1"/>
</dbReference>
<evidence type="ECO:0000256" key="4">
    <source>
        <dbReference type="ARBA" id="ARBA00022737"/>
    </source>
</evidence>
<feature type="region of interest" description="Disordered" evidence="5">
    <location>
        <begin position="363"/>
        <end position="388"/>
    </location>
</feature>
<accession>A0A6F9DXF2</accession>
<dbReference type="AlphaFoldDB" id="A0A6F9DXF2"/>
<gene>
    <name evidence="6" type="primary">Wdr63-001</name>
</gene>
<dbReference type="InterPro" id="IPR015943">
    <property type="entry name" value="WD40/YVTN_repeat-like_dom_sf"/>
</dbReference>
<evidence type="ECO:0000256" key="5">
    <source>
        <dbReference type="SAM" id="MobiDB-lite"/>
    </source>
</evidence>
<dbReference type="EMBL" id="LR791856">
    <property type="protein sequence ID" value="CAB3267718.1"/>
    <property type="molecule type" value="mRNA"/>
</dbReference>
<evidence type="ECO:0000256" key="3">
    <source>
        <dbReference type="ARBA" id="ARBA00022574"/>
    </source>
</evidence>
<organism evidence="6">
    <name type="scientific">Phallusia mammillata</name>
    <dbReference type="NCBI Taxonomy" id="59560"/>
    <lineage>
        <taxon>Eukaryota</taxon>
        <taxon>Metazoa</taxon>
        <taxon>Chordata</taxon>
        <taxon>Tunicata</taxon>
        <taxon>Ascidiacea</taxon>
        <taxon>Phlebobranchia</taxon>
        <taxon>Ascidiidae</taxon>
        <taxon>Phallusia</taxon>
    </lineage>
</organism>
<dbReference type="InterPro" id="IPR001680">
    <property type="entry name" value="WD40_rpt"/>
</dbReference>
<evidence type="ECO:0000313" key="6">
    <source>
        <dbReference type="EMBL" id="CAB3267718.1"/>
    </source>
</evidence>
<dbReference type="GO" id="GO:0045503">
    <property type="term" value="F:dynein light chain binding"/>
    <property type="evidence" value="ECO:0007669"/>
    <property type="project" value="TreeGrafter"/>
</dbReference>
<dbReference type="Gene3D" id="2.130.10.10">
    <property type="entry name" value="YVTN repeat-like/Quinoprotein amine dehydrogenase"/>
    <property type="match status" value="1"/>
</dbReference>
<keyword evidence="4" id="KW-0677">Repeat</keyword>
<reference evidence="6" key="1">
    <citation type="submission" date="2020-04" db="EMBL/GenBank/DDBJ databases">
        <authorList>
            <person name="Neveu A P."/>
        </authorList>
    </citation>
    <scope>NUCLEOTIDE SEQUENCE</scope>
    <source>
        <tissue evidence="6">Whole embryo</tissue>
    </source>
</reference>
<dbReference type="GO" id="GO:0060294">
    <property type="term" value="P:cilium movement involved in cell motility"/>
    <property type="evidence" value="ECO:0007669"/>
    <property type="project" value="TreeGrafter"/>
</dbReference>
<dbReference type="InterPro" id="IPR050687">
    <property type="entry name" value="Dynein_IC"/>
</dbReference>
<keyword evidence="3" id="KW-0853">WD repeat</keyword>
<dbReference type="SMART" id="SM00320">
    <property type="entry name" value="WD40"/>
    <property type="match status" value="3"/>
</dbReference>
<dbReference type="GO" id="GO:0045504">
    <property type="term" value="F:dynein heavy chain binding"/>
    <property type="evidence" value="ECO:0007669"/>
    <property type="project" value="TreeGrafter"/>
</dbReference>
<dbReference type="InterPro" id="IPR036322">
    <property type="entry name" value="WD40_repeat_dom_sf"/>
</dbReference>
<evidence type="ECO:0000256" key="1">
    <source>
        <dbReference type="ARBA" id="ARBA00004496"/>
    </source>
</evidence>
<dbReference type="PANTHER" id="PTHR12442">
    <property type="entry name" value="DYNEIN INTERMEDIATE CHAIN"/>
    <property type="match status" value="1"/>
</dbReference>
<dbReference type="PANTHER" id="PTHR12442:SF5">
    <property type="entry name" value="DYNEIN AXONEMAL INTERMEDIATE CHAIN 3"/>
    <property type="match status" value="1"/>
</dbReference>
<proteinExistence type="evidence at transcript level"/>
<protein>
    <submittedName>
        <fullName evidence="6">WD repeat-containing protein 63</fullName>
    </submittedName>
</protein>
<feature type="compositionally biased region" description="Basic and acidic residues" evidence="5">
    <location>
        <begin position="363"/>
        <end position="372"/>
    </location>
</feature>
<evidence type="ECO:0000256" key="2">
    <source>
        <dbReference type="ARBA" id="ARBA00022490"/>
    </source>
</evidence>
<comment type="subcellular location">
    <subcellularLocation>
        <location evidence="1">Cytoplasm</location>
    </subcellularLocation>
</comment>
<dbReference type="GO" id="GO:0036159">
    <property type="term" value="P:inner dynein arm assembly"/>
    <property type="evidence" value="ECO:0007669"/>
    <property type="project" value="TreeGrafter"/>
</dbReference>